<evidence type="ECO:0000313" key="1">
    <source>
        <dbReference type="EMBL" id="CAH6720874.1"/>
    </source>
</evidence>
<keyword evidence="2" id="KW-1185">Reference proteome</keyword>
<proteinExistence type="predicted"/>
<reference evidence="1" key="1">
    <citation type="submission" date="2022-06" db="EMBL/GenBank/DDBJ databases">
        <authorList>
            <person name="Legras J.-L."/>
            <person name="Devillers H."/>
            <person name="Grondin C."/>
        </authorList>
    </citation>
    <scope>NUCLEOTIDE SEQUENCE</scope>
    <source>
        <strain evidence="1">CLIB 1444</strain>
    </source>
</reference>
<gene>
    <name evidence="1" type="ORF">CLIB1444_04S09868</name>
</gene>
<protein>
    <submittedName>
        <fullName evidence="1">Uncharacterized protein</fullName>
    </submittedName>
</protein>
<dbReference type="EMBL" id="CALSDN010000004">
    <property type="protein sequence ID" value="CAH6720874.1"/>
    <property type="molecule type" value="Genomic_DNA"/>
</dbReference>
<sequence length="139" mass="15758">MLNGEISQLFSQTDVILSSNRDNIEELKSVNHQISTKLQTMDTTLNELLVELMDSLTRMRHSSSINRFGQFETVPYKPERAGDLINQMNGYLNSIDIDNERRRQFRNILNATKALDGLVDKGLNEFVSSLESCIGSFGN</sequence>
<organism evidence="1 2">
    <name type="scientific">[Candida] jaroonii</name>
    <dbReference type="NCBI Taxonomy" id="467808"/>
    <lineage>
        <taxon>Eukaryota</taxon>
        <taxon>Fungi</taxon>
        <taxon>Dikarya</taxon>
        <taxon>Ascomycota</taxon>
        <taxon>Saccharomycotina</taxon>
        <taxon>Pichiomycetes</taxon>
        <taxon>Debaryomycetaceae</taxon>
        <taxon>Yamadazyma</taxon>
    </lineage>
</organism>
<dbReference type="Proteomes" id="UP001152531">
    <property type="component" value="Unassembled WGS sequence"/>
</dbReference>
<evidence type="ECO:0000313" key="2">
    <source>
        <dbReference type="Proteomes" id="UP001152531"/>
    </source>
</evidence>
<accession>A0ACA9Y7Y7</accession>
<comment type="caution">
    <text evidence="1">The sequence shown here is derived from an EMBL/GenBank/DDBJ whole genome shotgun (WGS) entry which is preliminary data.</text>
</comment>
<name>A0ACA9Y7Y7_9ASCO</name>